<dbReference type="GO" id="GO:0006397">
    <property type="term" value="P:mRNA processing"/>
    <property type="evidence" value="ECO:0007669"/>
    <property type="project" value="UniProtKB-KW"/>
</dbReference>
<keyword evidence="2" id="KW-0507">mRNA processing</keyword>
<dbReference type="InterPro" id="IPR043502">
    <property type="entry name" value="DNA/RNA_pol_sf"/>
</dbReference>
<dbReference type="SMART" id="SM00441">
    <property type="entry name" value="FF"/>
    <property type="match status" value="2"/>
</dbReference>
<proteinExistence type="inferred from homology"/>
<dbReference type="GO" id="GO:0070063">
    <property type="term" value="F:RNA polymerase binding"/>
    <property type="evidence" value="ECO:0007669"/>
    <property type="project" value="UniProtKB-ARBA"/>
</dbReference>
<dbReference type="SUPFAM" id="SSF56672">
    <property type="entry name" value="DNA/RNA polymerases"/>
    <property type="match status" value="1"/>
</dbReference>
<feature type="region of interest" description="Disordered" evidence="12">
    <location>
        <begin position="955"/>
        <end position="1014"/>
    </location>
</feature>
<evidence type="ECO:0000256" key="1">
    <source>
        <dbReference type="ARBA" id="ARBA00004123"/>
    </source>
</evidence>
<dbReference type="Pfam" id="PF00078">
    <property type="entry name" value="RVT_1"/>
    <property type="match status" value="1"/>
</dbReference>
<comment type="similarity">
    <text evidence="9">Belongs to the PRPF40 family.</text>
</comment>
<dbReference type="Pfam" id="PF20168">
    <property type="entry name" value="PDS5"/>
    <property type="match status" value="1"/>
</dbReference>
<evidence type="ECO:0000256" key="6">
    <source>
        <dbReference type="ARBA" id="ARBA00023204"/>
    </source>
</evidence>
<keyword evidence="4" id="KW-0227">DNA damage</keyword>
<dbReference type="PROSITE" id="PS50020">
    <property type="entry name" value="WW_DOMAIN_2"/>
    <property type="match status" value="2"/>
</dbReference>
<dbReference type="EMBL" id="OIVN01006308">
    <property type="protein sequence ID" value="SPD30255.1"/>
    <property type="molecule type" value="Genomic_DNA"/>
</dbReference>
<feature type="compositionally biased region" description="Polar residues" evidence="12">
    <location>
        <begin position="988"/>
        <end position="1003"/>
    </location>
</feature>
<keyword evidence="3" id="KW-0677">Repeat</keyword>
<dbReference type="InterPro" id="IPR039776">
    <property type="entry name" value="Pds5"/>
</dbReference>
<evidence type="ECO:0000256" key="5">
    <source>
        <dbReference type="ARBA" id="ARBA00023187"/>
    </source>
</evidence>
<dbReference type="PROSITE" id="PS51676">
    <property type="entry name" value="FF"/>
    <property type="match status" value="2"/>
</dbReference>
<gene>
    <name evidence="16" type="ORF">FSB_LOCUS58137</name>
</gene>
<dbReference type="PANTHER" id="PTHR12663">
    <property type="entry name" value="ANDROGEN INDUCED INHIBITOR OF PROLIFERATION AS3 / PDS5-RELATED"/>
    <property type="match status" value="1"/>
</dbReference>
<dbReference type="SUPFAM" id="SSF51045">
    <property type="entry name" value="WW domain"/>
    <property type="match status" value="2"/>
</dbReference>
<dbReference type="Gene3D" id="1.10.10.440">
    <property type="entry name" value="FF domain"/>
    <property type="match status" value="2"/>
</dbReference>
<dbReference type="FunFam" id="1.10.10.440:FF:000013">
    <property type="entry name" value="pre-mRNA-processing protein 40A isoform X1"/>
    <property type="match status" value="1"/>
</dbReference>
<evidence type="ECO:0000256" key="12">
    <source>
        <dbReference type="SAM" id="MobiDB-lite"/>
    </source>
</evidence>
<protein>
    <recommendedName>
        <fullName evidence="17">Reverse transcriptase domain-containing protein</fullName>
    </recommendedName>
</protein>
<evidence type="ECO:0008006" key="17">
    <source>
        <dbReference type="Google" id="ProtNLM"/>
    </source>
</evidence>
<dbReference type="GO" id="GO:0000785">
    <property type="term" value="C:chromatin"/>
    <property type="evidence" value="ECO:0007669"/>
    <property type="project" value="TreeGrafter"/>
</dbReference>
<dbReference type="CDD" id="cd00201">
    <property type="entry name" value="WW"/>
    <property type="match status" value="2"/>
</dbReference>
<comment type="function">
    <text evidence="8">Binds the phosphorylated C-terminal domain (CTD) of the largest subunit of RNA polymerase II and functions as a scaffold for RNA processing machineries. May be involved in pre-mRNA splicing.</text>
</comment>
<dbReference type="InterPro" id="IPR001202">
    <property type="entry name" value="WW_dom"/>
</dbReference>
<feature type="domain" description="FF" evidence="15">
    <location>
        <begin position="1133"/>
        <end position="1187"/>
    </location>
</feature>
<keyword evidence="5" id="KW-0508">mRNA splicing</keyword>
<dbReference type="CDD" id="cd01650">
    <property type="entry name" value="RT_nLTR_like"/>
    <property type="match status" value="1"/>
</dbReference>
<keyword evidence="7" id="KW-0539">Nucleus</keyword>
<name>A0A2N9J0Z7_FAGSY</name>
<sequence length="1338" mass="150097">MVFFKPPSSFETTFEDQLKDVGNALLNFPSAIDELLTLLGKVENLLANVEQAPSKSMCDALLPSMKALITNEILGHTEMDVKILVLSCITEITRITALDAPYGDEKMKEIFHLTITAFENLSHVSSRYYTKVVFILDTIAKVKSCLVMLDLECNALVVEMFQTFLKIIRSNHSPVVFSTMETIMTMVIDESDDISLTLLSPLLASVRQENETVSPISWKLGKKVVTNCAVKLQPYLQEIVCSIGVASDTFCAAKVGQAVDATFKLVEDSTIREEDKVVSFSSPIPHIEFIIPDKFNDVMKSKAPLFSVLPTVVPELKQVFRVRLFLLQYYKTRGRVFSNQRTPRPLSDHYPILLEVGSMLRGKIPFRFENMWLKIEGFMERIQNWWSSYSFTGPPSLVLVCKLKALKEDLKKWNHQEFGNVGFKQKQLLGELDILNMECSGSLSSSELDLRGTHLLELENLAHLEEISWRQKSRVQWLKEGDNNTKFFHKIANSNRRRNYMEKIEVEGTTYHTDSDIRDKEVYEHGTFAHSLNATFVALILKKSNALNIRDFRPISLVGSVYKILAKVLANRLKQVLGGLVFESQNAFVGGRQTPDSVLMTNECLDSRLRSHLPGVVCKLDIEKAYDHVNWDCLLFLLDRMGFGFKCRTWIQTCISIVRFSIMVNGSPSGFFGSSRGLCQGDPLSPLLFLLVMVVLSQLLRRTEEAGLISGFKAGLATVSGLSISHLLFADDTIVFCDADRDQLLHLRMVLACFEAVIGLGVNMGKSEFVPVGEVSNVGQLAEILCCRVGGLPMSYLGMPLVILIQGRALDSLEEYAGWGPYSHEFPCGLCCIFMFHLYSFFMLFACSKLLSDFYKEWLGFLQRVKNMANMFDLGQIGEFATCAFGGLRYYYNKRTRQSSWEKPLELMTPIERADASTNWKEYSSPDGRKYYYNKVTKESKWSIPEDLKLAREQVDKSSVVGTQQETSVNPPASAPAPPSVVEAPSGADTTSSAAQEIASSPVSVEPDGATGDLQPVLVSGSSASTVVASMDENADGVQTLLNAVTPSASVPESAEAAVTMASTTQAPMNKVNELSAQDIHSSADGVPAKAVEGVESVKALEEVKKDETGEKMHDIALEAKSVDPEPLIYANKLEAKNAFKALLESANVGSDWTWDRAMRVIINDRRYGALKTLGERKQVFTEFLSQRKKQDAEERRNKLKKAREEFKQMLEDCTELTSSSRWSKAVNMFENDERFKAVERDRDRRDLFDNYLEELKNKLKNEAFEMVASFVQLIGSHIPSCVGPDRMRWKLCKNEAFDSREGGGPVIWVEELVWEARFRCLESSPFVFDVDYLDGTQ</sequence>
<organism evidence="16">
    <name type="scientific">Fagus sylvatica</name>
    <name type="common">Beechnut</name>
    <dbReference type="NCBI Taxonomy" id="28930"/>
    <lineage>
        <taxon>Eukaryota</taxon>
        <taxon>Viridiplantae</taxon>
        <taxon>Streptophyta</taxon>
        <taxon>Embryophyta</taxon>
        <taxon>Tracheophyta</taxon>
        <taxon>Spermatophyta</taxon>
        <taxon>Magnoliopsida</taxon>
        <taxon>eudicotyledons</taxon>
        <taxon>Gunneridae</taxon>
        <taxon>Pentapetalae</taxon>
        <taxon>rosids</taxon>
        <taxon>fabids</taxon>
        <taxon>Fagales</taxon>
        <taxon>Fagaceae</taxon>
        <taxon>Fagus</taxon>
    </lineage>
</organism>
<evidence type="ECO:0000259" key="15">
    <source>
        <dbReference type="PROSITE" id="PS51676"/>
    </source>
</evidence>
<evidence type="ECO:0000256" key="11">
    <source>
        <dbReference type="SAM" id="Coils"/>
    </source>
</evidence>
<evidence type="ECO:0000256" key="4">
    <source>
        <dbReference type="ARBA" id="ARBA00022763"/>
    </source>
</evidence>
<feature type="coiled-coil region" evidence="11">
    <location>
        <begin position="1186"/>
        <end position="1220"/>
    </location>
</feature>
<evidence type="ECO:0000259" key="13">
    <source>
        <dbReference type="PROSITE" id="PS50020"/>
    </source>
</evidence>
<dbReference type="InterPro" id="IPR036020">
    <property type="entry name" value="WW_dom_sf"/>
</dbReference>
<evidence type="ECO:0000256" key="10">
    <source>
        <dbReference type="ARBA" id="ARBA00064817"/>
    </source>
</evidence>
<dbReference type="Gene3D" id="2.20.70.10">
    <property type="match status" value="2"/>
</dbReference>
<accession>A0A2N9J0Z7</accession>
<dbReference type="SUPFAM" id="SSF81698">
    <property type="entry name" value="FF domain"/>
    <property type="match status" value="2"/>
</dbReference>
<comment type="subcellular location">
    <subcellularLocation>
        <location evidence="1">Nucleus</location>
    </subcellularLocation>
</comment>
<comment type="subunit">
    <text evidence="10">Interacts (via the WW domains) with the phosphorylated C-terminal domain of NRPB1 (via CTD domain).</text>
</comment>
<dbReference type="Pfam" id="PF01846">
    <property type="entry name" value="FF"/>
    <property type="match status" value="2"/>
</dbReference>
<evidence type="ECO:0000256" key="9">
    <source>
        <dbReference type="ARBA" id="ARBA00061317"/>
    </source>
</evidence>
<evidence type="ECO:0000259" key="14">
    <source>
        <dbReference type="PROSITE" id="PS50878"/>
    </source>
</evidence>
<dbReference type="InterPro" id="IPR002713">
    <property type="entry name" value="FF_domain"/>
</dbReference>
<feature type="domain" description="FF" evidence="15">
    <location>
        <begin position="1199"/>
        <end position="1255"/>
    </location>
</feature>
<dbReference type="GO" id="GO:0005634">
    <property type="term" value="C:nucleus"/>
    <property type="evidence" value="ECO:0007669"/>
    <property type="project" value="UniProtKB-SubCell"/>
</dbReference>
<feature type="domain" description="WW" evidence="13">
    <location>
        <begin position="887"/>
        <end position="906"/>
    </location>
</feature>
<dbReference type="PROSITE" id="PS50878">
    <property type="entry name" value="RT_POL"/>
    <property type="match status" value="1"/>
</dbReference>
<keyword evidence="11" id="KW-0175">Coiled coil</keyword>
<keyword evidence="6" id="KW-0234">DNA repair</keyword>
<dbReference type="SMART" id="SM00456">
    <property type="entry name" value="WW"/>
    <property type="match status" value="2"/>
</dbReference>
<dbReference type="GO" id="GO:0006281">
    <property type="term" value="P:DNA repair"/>
    <property type="evidence" value="ECO:0007669"/>
    <property type="project" value="UniProtKB-KW"/>
</dbReference>
<dbReference type="GO" id="GO:0007064">
    <property type="term" value="P:mitotic sister chromatid cohesion"/>
    <property type="evidence" value="ECO:0007669"/>
    <property type="project" value="InterPro"/>
</dbReference>
<dbReference type="Pfam" id="PF00397">
    <property type="entry name" value="WW"/>
    <property type="match status" value="1"/>
</dbReference>
<dbReference type="GO" id="GO:0008380">
    <property type="term" value="P:RNA splicing"/>
    <property type="evidence" value="ECO:0007669"/>
    <property type="project" value="UniProtKB-KW"/>
</dbReference>
<dbReference type="PANTHER" id="PTHR12663:SF69">
    <property type="entry name" value="SISTER CHROMATID COHESION PROTEIN PDS5 HOMOLOG E"/>
    <property type="match status" value="1"/>
</dbReference>
<dbReference type="InterPro" id="IPR036517">
    <property type="entry name" value="FF_domain_sf"/>
</dbReference>
<feature type="domain" description="WW" evidence="13">
    <location>
        <begin position="914"/>
        <end position="947"/>
    </location>
</feature>
<reference evidence="16" key="1">
    <citation type="submission" date="2018-02" db="EMBL/GenBank/DDBJ databases">
        <authorList>
            <person name="Cohen D.B."/>
            <person name="Kent A.D."/>
        </authorList>
    </citation>
    <scope>NUCLEOTIDE SEQUENCE</scope>
</reference>
<dbReference type="FunFam" id="1.10.10.440:FF:000024">
    <property type="entry name" value="Pre-mRNA-processing protein 40A"/>
    <property type="match status" value="1"/>
</dbReference>
<evidence type="ECO:0000256" key="2">
    <source>
        <dbReference type="ARBA" id="ARBA00022664"/>
    </source>
</evidence>
<evidence type="ECO:0000256" key="3">
    <source>
        <dbReference type="ARBA" id="ARBA00022737"/>
    </source>
</evidence>
<evidence type="ECO:0000313" key="16">
    <source>
        <dbReference type="EMBL" id="SPD30255.1"/>
    </source>
</evidence>
<evidence type="ECO:0000256" key="8">
    <source>
        <dbReference type="ARBA" id="ARBA00056384"/>
    </source>
</evidence>
<feature type="domain" description="Reverse transcriptase" evidence="14">
    <location>
        <begin position="521"/>
        <end position="801"/>
    </location>
</feature>
<evidence type="ECO:0000256" key="7">
    <source>
        <dbReference type="ARBA" id="ARBA00023242"/>
    </source>
</evidence>
<dbReference type="InterPro" id="IPR000477">
    <property type="entry name" value="RT_dom"/>
</dbReference>